<comment type="caution">
    <text evidence="1">The sequence shown here is derived from an EMBL/GenBank/DDBJ whole genome shotgun (WGS) entry which is preliminary data.</text>
</comment>
<dbReference type="Proteomes" id="UP001526225">
    <property type="component" value="Unassembled WGS sequence"/>
</dbReference>
<organism evidence="1 2">
    <name type="scientific">Weissella ceti</name>
    <dbReference type="NCBI Taxonomy" id="759620"/>
    <lineage>
        <taxon>Bacteria</taxon>
        <taxon>Bacillati</taxon>
        <taxon>Bacillota</taxon>
        <taxon>Bacilli</taxon>
        <taxon>Lactobacillales</taxon>
        <taxon>Lactobacillaceae</taxon>
        <taxon>Weissella</taxon>
    </lineage>
</organism>
<sequence length="127" mass="14200">MSYVAGTIIFTRGDQSFFLVTDTPVSRFYTVKLHRQAGDTALGSLLTGMKSELGINIDNLRLGELAVWHERGEQDNSDAFSLFTFEPIDISLLDFERLRAVGLQFMNARQAHKLLQNVDMSGVTSLD</sequence>
<name>A0ABT3E3W4_9LACO</name>
<evidence type="ECO:0000313" key="2">
    <source>
        <dbReference type="Proteomes" id="UP001526225"/>
    </source>
</evidence>
<keyword evidence="2" id="KW-1185">Reference proteome</keyword>
<gene>
    <name evidence="1" type="ORF">OIT44_00690</name>
</gene>
<accession>A0ABT3E3W4</accession>
<protein>
    <submittedName>
        <fullName evidence="1">Uncharacterized protein</fullName>
    </submittedName>
</protein>
<evidence type="ECO:0000313" key="1">
    <source>
        <dbReference type="EMBL" id="MCW0952612.1"/>
    </source>
</evidence>
<dbReference type="EMBL" id="JAOZFE010000001">
    <property type="protein sequence ID" value="MCW0952612.1"/>
    <property type="molecule type" value="Genomic_DNA"/>
</dbReference>
<proteinExistence type="predicted"/>
<dbReference type="RefSeq" id="WP_213408651.1">
    <property type="nucleotide sequence ID" value="NZ_CP074441.1"/>
</dbReference>
<reference evidence="1 2" key="1">
    <citation type="submission" date="2022-10" db="EMBL/GenBank/DDBJ databases">
        <title>Weissella fermenti sp. nov., isolated from fermented cabbage.</title>
        <authorList>
            <person name="Lee J.K."/>
            <person name="Baek J.H."/>
            <person name="Choi D.G."/>
            <person name="Kim J.M."/>
            <person name="Jeon C.O."/>
        </authorList>
    </citation>
    <scope>NUCLEOTIDE SEQUENCE [LARGE SCALE GENOMIC DNA]</scope>
    <source>
        <strain evidence="1 2">KACC 18534</strain>
    </source>
</reference>